<comment type="similarity">
    <text evidence="2">Belongs to the EamA transporter family.</text>
</comment>
<keyword evidence="3 6" id="KW-0812">Transmembrane</keyword>
<evidence type="ECO:0000313" key="8">
    <source>
        <dbReference type="EMBL" id="MBU2711583.1"/>
    </source>
</evidence>
<feature type="transmembrane region" description="Helical" evidence="6">
    <location>
        <begin position="226"/>
        <end position="247"/>
    </location>
</feature>
<evidence type="ECO:0000313" key="9">
    <source>
        <dbReference type="Proteomes" id="UP000690515"/>
    </source>
</evidence>
<feature type="transmembrane region" description="Helical" evidence="6">
    <location>
        <begin position="254"/>
        <end position="274"/>
    </location>
</feature>
<feature type="domain" description="EamA" evidence="7">
    <location>
        <begin position="18"/>
        <end position="149"/>
    </location>
</feature>
<dbReference type="EMBL" id="JAGSOY010000022">
    <property type="protein sequence ID" value="MBU2711583.1"/>
    <property type="molecule type" value="Genomic_DNA"/>
</dbReference>
<comment type="subcellular location">
    <subcellularLocation>
        <location evidence="1">Membrane</location>
        <topology evidence="1">Multi-pass membrane protein</topology>
    </subcellularLocation>
</comment>
<evidence type="ECO:0000256" key="2">
    <source>
        <dbReference type="ARBA" id="ARBA00007362"/>
    </source>
</evidence>
<feature type="domain" description="EamA" evidence="7">
    <location>
        <begin position="166"/>
        <end position="300"/>
    </location>
</feature>
<protein>
    <submittedName>
        <fullName evidence="8">DMT family transporter</fullName>
    </submittedName>
</protein>
<keyword evidence="5 6" id="KW-0472">Membrane</keyword>
<dbReference type="SUPFAM" id="SSF103481">
    <property type="entry name" value="Multidrug resistance efflux transporter EmrE"/>
    <property type="match status" value="2"/>
</dbReference>
<evidence type="ECO:0000256" key="5">
    <source>
        <dbReference type="ARBA" id="ARBA00023136"/>
    </source>
</evidence>
<reference evidence="8 9" key="1">
    <citation type="submission" date="2021-04" db="EMBL/GenBank/DDBJ databases">
        <authorList>
            <person name="Pira H."/>
            <person name="Risdian C."/>
            <person name="Wink J."/>
        </authorList>
    </citation>
    <scope>NUCLEOTIDE SEQUENCE [LARGE SCALE GENOMIC DNA]</scope>
    <source>
        <strain evidence="8 9">WH53</strain>
    </source>
</reference>
<evidence type="ECO:0000256" key="4">
    <source>
        <dbReference type="ARBA" id="ARBA00022989"/>
    </source>
</evidence>
<dbReference type="InterPro" id="IPR050638">
    <property type="entry name" value="AA-Vitamin_Transporters"/>
</dbReference>
<dbReference type="Proteomes" id="UP000690515">
    <property type="component" value="Unassembled WGS sequence"/>
</dbReference>
<dbReference type="RefSeq" id="WP_215819743.1">
    <property type="nucleotide sequence ID" value="NZ_JAGSOY010000022.1"/>
</dbReference>
<feature type="transmembrane region" description="Helical" evidence="6">
    <location>
        <begin position="280"/>
        <end position="299"/>
    </location>
</feature>
<comment type="caution">
    <text evidence="8">The sequence shown here is derived from an EMBL/GenBank/DDBJ whole genome shotgun (WGS) entry which is preliminary data.</text>
</comment>
<dbReference type="InterPro" id="IPR037185">
    <property type="entry name" value="EmrE-like"/>
</dbReference>
<accession>A0ABS5ZCJ7</accession>
<feature type="transmembrane region" description="Helical" evidence="6">
    <location>
        <begin position="77"/>
        <end position="98"/>
    </location>
</feature>
<organism evidence="8 9">
    <name type="scientific">Zooshikella harenae</name>
    <dbReference type="NCBI Taxonomy" id="2827238"/>
    <lineage>
        <taxon>Bacteria</taxon>
        <taxon>Pseudomonadati</taxon>
        <taxon>Pseudomonadota</taxon>
        <taxon>Gammaproteobacteria</taxon>
        <taxon>Oceanospirillales</taxon>
        <taxon>Zooshikellaceae</taxon>
        <taxon>Zooshikella</taxon>
    </lineage>
</organism>
<evidence type="ECO:0000259" key="7">
    <source>
        <dbReference type="Pfam" id="PF00892"/>
    </source>
</evidence>
<keyword evidence="9" id="KW-1185">Reference proteome</keyword>
<proteinExistence type="inferred from homology"/>
<feature type="transmembrane region" description="Helical" evidence="6">
    <location>
        <begin position="46"/>
        <end position="65"/>
    </location>
</feature>
<feature type="transmembrane region" description="Helical" evidence="6">
    <location>
        <begin position="104"/>
        <end position="126"/>
    </location>
</feature>
<gene>
    <name evidence="8" type="ORF">KCG35_10970</name>
</gene>
<feature type="transmembrane region" description="Helical" evidence="6">
    <location>
        <begin position="135"/>
        <end position="155"/>
    </location>
</feature>
<name>A0ABS5ZCJ7_9GAMM</name>
<evidence type="ECO:0000256" key="3">
    <source>
        <dbReference type="ARBA" id="ARBA00022692"/>
    </source>
</evidence>
<dbReference type="InterPro" id="IPR000620">
    <property type="entry name" value="EamA_dom"/>
</dbReference>
<feature type="transmembrane region" description="Helical" evidence="6">
    <location>
        <begin position="12"/>
        <end position="34"/>
    </location>
</feature>
<evidence type="ECO:0000256" key="1">
    <source>
        <dbReference type="ARBA" id="ARBA00004141"/>
    </source>
</evidence>
<evidence type="ECO:0000256" key="6">
    <source>
        <dbReference type="SAM" id="Phobius"/>
    </source>
</evidence>
<dbReference type="PANTHER" id="PTHR32322:SF2">
    <property type="entry name" value="EAMA DOMAIN-CONTAINING PROTEIN"/>
    <property type="match status" value="1"/>
</dbReference>
<feature type="transmembrane region" description="Helical" evidence="6">
    <location>
        <begin position="161"/>
        <end position="182"/>
    </location>
</feature>
<dbReference type="Pfam" id="PF00892">
    <property type="entry name" value="EamA"/>
    <property type="match status" value="2"/>
</dbReference>
<keyword evidence="4 6" id="KW-1133">Transmembrane helix</keyword>
<feature type="transmembrane region" description="Helical" evidence="6">
    <location>
        <begin position="194"/>
        <end position="214"/>
    </location>
</feature>
<sequence>MNFDRKETKLLVRIEPWLLLMVLSIIWGSTYILIKQGLTAFSSLDVGLLRTFFSGFFFIPLYFWLRPTLKQLSLNDWKYLALTGFFGSVFPTLLFAVGQQVVPSSLVGMLNTLQPVFVLVIAFFAFNQRFSRNELLGTGLGCLGAIVLVSAGSDLANSTHHLFYCGVVLLGMISYGIASNLIRHRLKHISAVRLTAISISIWSIPAFIGIVLRYSAGQLSTTNNTVIALLAIAVLALLGTCVAISLYSRLILRYGLIFAVSITYFIPIVATTWGVLDGEVIYFLHFIGLILVLGALYLINHRRQTSDEVVTQGKMKEV</sequence>
<dbReference type="PANTHER" id="PTHR32322">
    <property type="entry name" value="INNER MEMBRANE TRANSPORTER"/>
    <property type="match status" value="1"/>
</dbReference>